<sequence length="158" mass="18005">MSTLYAIQLQDAQKTIHWLEDEASKLRKGVNIQLIRLQEENSRLHQQLSDAQNKLQQAHRELNDRANENSTLRNRVKNLQLRIDLLTQQMMHCAQQQPGMFQPAWSRGTMPHQSNEGHAMGMPSMAGMTQNYHPHTLPNPMTGSSMSGDSLNIPPQTQ</sequence>
<proteinExistence type="predicted"/>
<protein>
    <submittedName>
        <fullName evidence="3">Uncharacterized protein</fullName>
    </submittedName>
</protein>
<keyword evidence="1" id="KW-0175">Coiled coil</keyword>
<feature type="region of interest" description="Disordered" evidence="2">
    <location>
        <begin position="132"/>
        <end position="158"/>
    </location>
</feature>
<organism evidence="3 4">
    <name type="scientific">Puccinia graminis f. sp. tritici</name>
    <dbReference type="NCBI Taxonomy" id="56615"/>
    <lineage>
        <taxon>Eukaryota</taxon>
        <taxon>Fungi</taxon>
        <taxon>Dikarya</taxon>
        <taxon>Basidiomycota</taxon>
        <taxon>Pucciniomycotina</taxon>
        <taxon>Pucciniomycetes</taxon>
        <taxon>Pucciniales</taxon>
        <taxon>Pucciniaceae</taxon>
        <taxon>Puccinia</taxon>
    </lineage>
</organism>
<comment type="caution">
    <text evidence="3">The sequence shown here is derived from an EMBL/GenBank/DDBJ whole genome shotgun (WGS) entry which is preliminary data.</text>
</comment>
<evidence type="ECO:0000256" key="2">
    <source>
        <dbReference type="SAM" id="MobiDB-lite"/>
    </source>
</evidence>
<name>A0A5B0LK48_PUCGR</name>
<accession>A0A5B0LK48</accession>
<dbReference type="OrthoDB" id="10610746at2759"/>
<dbReference type="AlphaFoldDB" id="A0A5B0LK48"/>
<gene>
    <name evidence="3" type="ORF">PGT21_012811</name>
</gene>
<dbReference type="EMBL" id="VSWC01000197">
    <property type="protein sequence ID" value="KAA1064731.1"/>
    <property type="molecule type" value="Genomic_DNA"/>
</dbReference>
<feature type="coiled-coil region" evidence="1">
    <location>
        <begin position="34"/>
        <end position="89"/>
    </location>
</feature>
<keyword evidence="4" id="KW-1185">Reference proteome</keyword>
<evidence type="ECO:0000313" key="3">
    <source>
        <dbReference type="EMBL" id="KAA1064731.1"/>
    </source>
</evidence>
<reference evidence="3 4" key="1">
    <citation type="submission" date="2019-05" db="EMBL/GenBank/DDBJ databases">
        <title>Emergence of the Ug99 lineage of the wheat stem rust pathogen through somatic hybridization.</title>
        <authorList>
            <person name="Li F."/>
            <person name="Upadhyaya N.M."/>
            <person name="Sperschneider J."/>
            <person name="Matny O."/>
            <person name="Nguyen-Phuc H."/>
            <person name="Mago R."/>
            <person name="Raley C."/>
            <person name="Miller M.E."/>
            <person name="Silverstein K.A.T."/>
            <person name="Henningsen E."/>
            <person name="Hirsch C.D."/>
            <person name="Visser B."/>
            <person name="Pretorius Z.A."/>
            <person name="Steffenson B.J."/>
            <person name="Schwessinger B."/>
            <person name="Dodds P.N."/>
            <person name="Figueroa M."/>
        </authorList>
    </citation>
    <scope>NUCLEOTIDE SEQUENCE [LARGE SCALE GENOMIC DNA]</scope>
    <source>
        <strain evidence="3">21-0</strain>
    </source>
</reference>
<dbReference type="Proteomes" id="UP000324748">
    <property type="component" value="Unassembled WGS sequence"/>
</dbReference>
<evidence type="ECO:0000256" key="1">
    <source>
        <dbReference type="SAM" id="Coils"/>
    </source>
</evidence>
<evidence type="ECO:0000313" key="4">
    <source>
        <dbReference type="Proteomes" id="UP000324748"/>
    </source>
</evidence>